<name>A0A1G9KCL5_9FLAO</name>
<dbReference type="InterPro" id="IPR036938">
    <property type="entry name" value="PAP2/HPO_sf"/>
</dbReference>
<protein>
    <submittedName>
        <fullName evidence="3 4">Undecaprenyl-diphosphatase</fullName>
        <ecNumber evidence="4">3.6.1.27</ecNumber>
    </submittedName>
</protein>
<gene>
    <name evidence="4" type="primary">ybjG</name>
    <name evidence="4" type="ORF">NCTC12078_00427</name>
    <name evidence="3" type="ORF">SAMN05216273_101324</name>
</gene>
<evidence type="ECO:0000313" key="6">
    <source>
        <dbReference type="Proteomes" id="UP000290013"/>
    </source>
</evidence>
<dbReference type="Proteomes" id="UP000290013">
    <property type="component" value="Chromosome"/>
</dbReference>
<accession>A0A4U8W8K1</accession>
<reference evidence="3 5" key="1">
    <citation type="submission" date="2016-10" db="EMBL/GenBank/DDBJ databases">
        <authorList>
            <person name="Varghese N."/>
            <person name="Submissions S."/>
        </authorList>
    </citation>
    <scope>NUCLEOTIDE SEQUENCE [LARGE SCALE GENOMIC DNA]</scope>
    <source>
        <strain evidence="3 5">CGMCC 1.10941</strain>
    </source>
</reference>
<keyword evidence="1" id="KW-0812">Transmembrane</keyword>
<dbReference type="AlphaFoldDB" id="A0A1G9KCL5"/>
<feature type="transmembrane region" description="Helical" evidence="1">
    <location>
        <begin position="134"/>
        <end position="154"/>
    </location>
</feature>
<evidence type="ECO:0000259" key="2">
    <source>
        <dbReference type="SMART" id="SM00014"/>
    </source>
</evidence>
<keyword evidence="1" id="KW-0472">Membrane</keyword>
<feature type="transmembrane region" description="Helical" evidence="1">
    <location>
        <begin position="160"/>
        <end position="178"/>
    </location>
</feature>
<dbReference type="EMBL" id="FNHD01000001">
    <property type="protein sequence ID" value="SDL47319.1"/>
    <property type="molecule type" value="Genomic_DNA"/>
</dbReference>
<dbReference type="Pfam" id="PF01569">
    <property type="entry name" value="PAP2"/>
    <property type="match status" value="1"/>
</dbReference>
<keyword evidence="5" id="KW-1185">Reference proteome</keyword>
<evidence type="ECO:0000313" key="4">
    <source>
        <dbReference type="EMBL" id="VFB02452.1"/>
    </source>
</evidence>
<feature type="domain" description="Phosphatidic acid phosphatase type 2/haloperoxidase" evidence="2">
    <location>
        <begin position="61"/>
        <end position="175"/>
    </location>
</feature>
<dbReference type="PANTHER" id="PTHR14969:SF13">
    <property type="entry name" value="AT30094P"/>
    <property type="match status" value="1"/>
</dbReference>
<evidence type="ECO:0000313" key="5">
    <source>
        <dbReference type="Proteomes" id="UP000199242"/>
    </source>
</evidence>
<dbReference type="KEGG" id="ctai:NCTC12078_00427"/>
<dbReference type="EMBL" id="LR215974">
    <property type="protein sequence ID" value="VFB02452.1"/>
    <property type="molecule type" value="Genomic_DNA"/>
</dbReference>
<keyword evidence="1" id="KW-1133">Transmembrane helix</keyword>
<dbReference type="EC" id="3.6.1.27" evidence="4"/>
<dbReference type="STRING" id="1141221.SAMN05216273_101324"/>
<accession>A0A1G9KCL5</accession>
<dbReference type="Proteomes" id="UP000199242">
    <property type="component" value="Unassembled WGS sequence"/>
</dbReference>
<dbReference type="SMART" id="SM00014">
    <property type="entry name" value="acidPPc"/>
    <property type="match status" value="1"/>
</dbReference>
<evidence type="ECO:0000256" key="1">
    <source>
        <dbReference type="SAM" id="Phobius"/>
    </source>
</evidence>
<feature type="transmembrane region" description="Helical" evidence="1">
    <location>
        <begin position="56"/>
        <end position="78"/>
    </location>
</feature>
<proteinExistence type="predicted"/>
<dbReference type="InterPro" id="IPR000326">
    <property type="entry name" value="PAP2/HPO"/>
</dbReference>
<dbReference type="PANTHER" id="PTHR14969">
    <property type="entry name" value="SPHINGOSINE-1-PHOSPHATE PHOSPHOHYDROLASE"/>
    <property type="match status" value="1"/>
</dbReference>
<organism evidence="4 6">
    <name type="scientific">Chryseobacterium taihuense</name>
    <dbReference type="NCBI Taxonomy" id="1141221"/>
    <lineage>
        <taxon>Bacteria</taxon>
        <taxon>Pseudomonadati</taxon>
        <taxon>Bacteroidota</taxon>
        <taxon>Flavobacteriia</taxon>
        <taxon>Flavobacteriales</taxon>
        <taxon>Weeksellaceae</taxon>
        <taxon>Chryseobacterium group</taxon>
        <taxon>Chryseobacterium</taxon>
    </lineage>
</organism>
<dbReference type="Gene3D" id="1.20.144.10">
    <property type="entry name" value="Phosphatidic acid phosphatase type 2/haloperoxidase"/>
    <property type="match status" value="1"/>
</dbReference>
<evidence type="ECO:0000313" key="3">
    <source>
        <dbReference type="EMBL" id="SDL47319.1"/>
    </source>
</evidence>
<dbReference type="GO" id="GO:0050380">
    <property type="term" value="F:undecaprenyl-diphosphatase activity"/>
    <property type="evidence" value="ECO:0007669"/>
    <property type="project" value="UniProtKB-EC"/>
</dbReference>
<feature type="transmembrane region" description="Helical" evidence="1">
    <location>
        <begin position="106"/>
        <end position="127"/>
    </location>
</feature>
<dbReference type="SUPFAM" id="SSF48317">
    <property type="entry name" value="Acid phosphatase/Vanadium-dependent haloperoxidase"/>
    <property type="match status" value="1"/>
</dbReference>
<reference evidence="4 6" key="2">
    <citation type="submission" date="2019-02" db="EMBL/GenBank/DDBJ databases">
        <authorList>
            <consortium name="Pathogen Informatics"/>
        </authorList>
    </citation>
    <scope>NUCLEOTIDE SEQUENCE [LARGE SCALE GENOMIC DNA]</scope>
    <source>
        <strain evidence="4 6">3012STDY6944375</strain>
    </source>
</reference>
<sequence>MMEEIIQEDKELFLYLNNLGDTPFDQFWIIVSDKWIWIPLYVIFFYFLYKNFKLKSLLYILVFAAIGITVSDQVSGIFKYGVARLRPCNDPSLQNLMRIVKCGGPYGFYSAHASNTFFLATYLGLLLKDKLKWFPYFIVIWAIVVAYSRIYLGVHFPMDIFAGAFAGIVFGLMFFLLVKKVMSRQTVSEN</sequence>
<keyword evidence="4" id="KW-0378">Hydrolase</keyword>
<feature type="transmembrane region" description="Helical" evidence="1">
    <location>
        <begin position="27"/>
        <end position="49"/>
    </location>
</feature>
<dbReference type="CDD" id="cd03395">
    <property type="entry name" value="PAP2_like_4"/>
    <property type="match status" value="1"/>
</dbReference>